<dbReference type="Proteomes" id="UP001472677">
    <property type="component" value="Unassembled WGS sequence"/>
</dbReference>
<evidence type="ECO:0000313" key="2">
    <source>
        <dbReference type="Proteomes" id="UP001472677"/>
    </source>
</evidence>
<keyword evidence="2" id="KW-1185">Reference proteome</keyword>
<proteinExistence type="predicted"/>
<protein>
    <submittedName>
        <fullName evidence="1">Uncharacterized protein</fullName>
    </submittedName>
</protein>
<evidence type="ECO:0000313" key="1">
    <source>
        <dbReference type="EMBL" id="KAK8564907.1"/>
    </source>
</evidence>
<dbReference type="EMBL" id="JBBPBM010000010">
    <property type="protein sequence ID" value="KAK8564907.1"/>
    <property type="molecule type" value="Genomic_DNA"/>
</dbReference>
<accession>A0ABR2ESB1</accession>
<sequence>MWVRMESGSFFTFPHSSTLICCRVLFGSPCWCFPLCLAELGSCSVVDLVLLLSEVDWHASFFGFGPTPSFLPLVIIDYDIFYTLTHWLSLCIA</sequence>
<name>A0ABR2ESB1_9ROSI</name>
<gene>
    <name evidence="1" type="ORF">V6N12_058486</name>
</gene>
<reference evidence="1 2" key="1">
    <citation type="journal article" date="2024" name="G3 (Bethesda)">
        <title>Genome assembly of Hibiscus sabdariffa L. provides insights into metabolisms of medicinal natural products.</title>
        <authorList>
            <person name="Kim T."/>
        </authorList>
    </citation>
    <scope>NUCLEOTIDE SEQUENCE [LARGE SCALE GENOMIC DNA]</scope>
    <source>
        <strain evidence="1">TK-2024</strain>
        <tissue evidence="1">Old leaves</tissue>
    </source>
</reference>
<organism evidence="1 2">
    <name type="scientific">Hibiscus sabdariffa</name>
    <name type="common">roselle</name>
    <dbReference type="NCBI Taxonomy" id="183260"/>
    <lineage>
        <taxon>Eukaryota</taxon>
        <taxon>Viridiplantae</taxon>
        <taxon>Streptophyta</taxon>
        <taxon>Embryophyta</taxon>
        <taxon>Tracheophyta</taxon>
        <taxon>Spermatophyta</taxon>
        <taxon>Magnoliopsida</taxon>
        <taxon>eudicotyledons</taxon>
        <taxon>Gunneridae</taxon>
        <taxon>Pentapetalae</taxon>
        <taxon>rosids</taxon>
        <taxon>malvids</taxon>
        <taxon>Malvales</taxon>
        <taxon>Malvaceae</taxon>
        <taxon>Malvoideae</taxon>
        <taxon>Hibiscus</taxon>
    </lineage>
</organism>
<comment type="caution">
    <text evidence="1">The sequence shown here is derived from an EMBL/GenBank/DDBJ whole genome shotgun (WGS) entry which is preliminary data.</text>
</comment>